<accession>A0ABP7MIC7</accession>
<evidence type="ECO:0000313" key="2">
    <source>
        <dbReference type="Proteomes" id="UP001501565"/>
    </source>
</evidence>
<evidence type="ECO:0008006" key="3">
    <source>
        <dbReference type="Google" id="ProtNLM"/>
    </source>
</evidence>
<dbReference type="Gene3D" id="2.40.400.10">
    <property type="entry name" value="Acetoacetate decarboxylase-like"/>
    <property type="match status" value="1"/>
</dbReference>
<dbReference type="SUPFAM" id="SSF160104">
    <property type="entry name" value="Acetoacetate decarboxylase-like"/>
    <property type="match status" value="1"/>
</dbReference>
<sequence>MQANTNFSPELLDNESQFQDEFFKRFELRHRDSPLQLTDDISKNYRFPTFYGDSSCAIAIFHCDYEAAKAIMPHPSMQPVKMTRGRSLVIFSCYEYRNVMNVAPYNEIAMTIPVVVDGALNIPVLTMLAGDKLKNFGYHVFHMPVTSLENRIRGRKIWGLPKDLETIEISKASKSTTIKASVPGQAPYLELNIPTSGTTQQFDVHSNLYSVLEGRRLKSETNFKSSFVINKNMATLFKKSPTNQQNQPLAALRLGEGPVADKLRSLKIESEAFQYRYTPSMNACFDLPKGE</sequence>
<organism evidence="1 2">
    <name type="scientific">Litoribacillus peritrichatus</name>
    <dbReference type="NCBI Taxonomy" id="718191"/>
    <lineage>
        <taxon>Bacteria</taxon>
        <taxon>Pseudomonadati</taxon>
        <taxon>Pseudomonadota</taxon>
        <taxon>Gammaproteobacteria</taxon>
        <taxon>Oceanospirillales</taxon>
        <taxon>Oceanospirillaceae</taxon>
        <taxon>Litoribacillus</taxon>
    </lineage>
</organism>
<gene>
    <name evidence="1" type="ORF">GCM10022277_19700</name>
</gene>
<dbReference type="EMBL" id="BAABBN010000007">
    <property type="protein sequence ID" value="GAA3923953.1"/>
    <property type="molecule type" value="Genomic_DNA"/>
</dbReference>
<name>A0ABP7MIC7_9GAMM</name>
<protein>
    <recommendedName>
        <fullName evidence="3">Acetoacetate decarboxylase</fullName>
    </recommendedName>
</protein>
<dbReference type="InterPro" id="IPR023375">
    <property type="entry name" value="ADC_dom_sf"/>
</dbReference>
<reference evidence="2" key="1">
    <citation type="journal article" date="2019" name="Int. J. Syst. Evol. Microbiol.">
        <title>The Global Catalogue of Microorganisms (GCM) 10K type strain sequencing project: providing services to taxonomists for standard genome sequencing and annotation.</title>
        <authorList>
            <consortium name="The Broad Institute Genomics Platform"/>
            <consortium name="The Broad Institute Genome Sequencing Center for Infectious Disease"/>
            <person name="Wu L."/>
            <person name="Ma J."/>
        </authorList>
    </citation>
    <scope>NUCLEOTIDE SEQUENCE [LARGE SCALE GENOMIC DNA]</scope>
    <source>
        <strain evidence="2">JCM 17551</strain>
    </source>
</reference>
<dbReference type="Proteomes" id="UP001501565">
    <property type="component" value="Unassembled WGS sequence"/>
</dbReference>
<dbReference type="InterPro" id="IPR010451">
    <property type="entry name" value="Acetoacetate_decarboxylase"/>
</dbReference>
<proteinExistence type="predicted"/>
<comment type="caution">
    <text evidence="1">The sequence shown here is derived from an EMBL/GenBank/DDBJ whole genome shotgun (WGS) entry which is preliminary data.</text>
</comment>
<dbReference type="Pfam" id="PF06314">
    <property type="entry name" value="ADC"/>
    <property type="match status" value="1"/>
</dbReference>
<dbReference type="RefSeq" id="WP_344798067.1">
    <property type="nucleotide sequence ID" value="NZ_BAABBN010000007.1"/>
</dbReference>
<evidence type="ECO:0000313" key="1">
    <source>
        <dbReference type="EMBL" id="GAA3923953.1"/>
    </source>
</evidence>
<keyword evidence="2" id="KW-1185">Reference proteome</keyword>